<dbReference type="EMBL" id="JACRUN010000001">
    <property type="protein sequence ID" value="MBC5833956.1"/>
    <property type="molecule type" value="Genomic_DNA"/>
</dbReference>
<name>A0ABR7IW00_9FLAO</name>
<comment type="caution">
    <text evidence="2">The sequence shown here is derived from an EMBL/GenBank/DDBJ whole genome shotgun (WGS) entry which is preliminary data.</text>
</comment>
<keyword evidence="3" id="KW-1185">Reference proteome</keyword>
<protein>
    <submittedName>
        <fullName evidence="2">Uncharacterized protein</fullName>
    </submittedName>
</protein>
<accession>A0ABR7IW00</accession>
<proteinExistence type="predicted"/>
<feature type="region of interest" description="Disordered" evidence="1">
    <location>
        <begin position="137"/>
        <end position="156"/>
    </location>
</feature>
<gene>
    <name evidence="2" type="ORF">H8R27_03580</name>
</gene>
<evidence type="ECO:0000313" key="2">
    <source>
        <dbReference type="EMBL" id="MBC5833956.1"/>
    </source>
</evidence>
<dbReference type="Proteomes" id="UP000605990">
    <property type="component" value="Unassembled WGS sequence"/>
</dbReference>
<sequence>MRAIIKKSIKTFTIFAIIGLLSFPTEMFSQGPPPWAPAKGYRAKTRHIYFPEQNFYYDVQQKNYIYLSGRSWVVSTSLPRIFMGINLSRSSQIELDYVGRTPYIYNATHKVKYKKVKVKSYPKKKVIVRSAPKKKVIINSNNGHGNGHGNGNGKKK</sequence>
<evidence type="ECO:0000256" key="1">
    <source>
        <dbReference type="SAM" id="MobiDB-lite"/>
    </source>
</evidence>
<evidence type="ECO:0000313" key="3">
    <source>
        <dbReference type="Proteomes" id="UP000605990"/>
    </source>
</evidence>
<dbReference type="RefSeq" id="WP_166125178.1">
    <property type="nucleotide sequence ID" value="NZ_JAANOQ010000001.1"/>
</dbReference>
<organism evidence="2 3">
    <name type="scientific">Flavobacterium bernardetii</name>
    <dbReference type="NCBI Taxonomy" id="2813823"/>
    <lineage>
        <taxon>Bacteria</taxon>
        <taxon>Pseudomonadati</taxon>
        <taxon>Bacteroidota</taxon>
        <taxon>Flavobacteriia</taxon>
        <taxon>Flavobacteriales</taxon>
        <taxon>Flavobacteriaceae</taxon>
        <taxon>Flavobacterium</taxon>
    </lineage>
</organism>
<feature type="compositionally biased region" description="Gly residues" evidence="1">
    <location>
        <begin position="144"/>
        <end position="156"/>
    </location>
</feature>
<reference evidence="2 3" key="1">
    <citation type="submission" date="2020-08" db="EMBL/GenBank/DDBJ databases">
        <title>Description of novel Flavobacterium F-408 isolate.</title>
        <authorList>
            <person name="Saticioglu I.B."/>
            <person name="Duman M."/>
            <person name="Altun S."/>
        </authorList>
    </citation>
    <scope>NUCLEOTIDE SEQUENCE [LARGE SCALE GENOMIC DNA]</scope>
    <source>
        <strain evidence="2 3">F-408</strain>
    </source>
</reference>